<evidence type="ECO:0000256" key="2">
    <source>
        <dbReference type="ARBA" id="ARBA00009370"/>
    </source>
</evidence>
<feature type="active site" evidence="7">
    <location>
        <position position="199"/>
    </location>
</feature>
<dbReference type="InterPro" id="IPR019756">
    <property type="entry name" value="Pept_S26A_signal_pept_1_Ser-AS"/>
</dbReference>
<dbReference type="PANTHER" id="PTHR43390">
    <property type="entry name" value="SIGNAL PEPTIDASE I"/>
    <property type="match status" value="1"/>
</dbReference>
<evidence type="ECO:0000256" key="8">
    <source>
        <dbReference type="RuleBase" id="RU003993"/>
    </source>
</evidence>
<keyword evidence="8" id="KW-1133">Transmembrane helix</keyword>
<dbReference type="Gene3D" id="2.10.109.10">
    <property type="entry name" value="Umud Fragment, subunit A"/>
    <property type="match status" value="1"/>
</dbReference>
<protein>
    <recommendedName>
        <fullName evidence="4 8">Signal peptidase I</fullName>
        <ecNumber evidence="3 8">3.4.21.89</ecNumber>
    </recommendedName>
</protein>
<dbReference type="InterPro" id="IPR019533">
    <property type="entry name" value="Peptidase_S26"/>
</dbReference>
<reference evidence="11 12" key="1">
    <citation type="submission" date="2017-08" db="EMBL/GenBank/DDBJ databases">
        <title>Reclassification of Bisgaard taxon 37 and 44.</title>
        <authorList>
            <person name="Christensen H."/>
        </authorList>
    </citation>
    <scope>NUCLEOTIDE SEQUENCE [LARGE SCALE GENOMIC DNA]</scope>
    <source>
        <strain evidence="11 12">111</strain>
    </source>
</reference>
<sequence>MWLVARLTCFLIVSTNLEIFMKKHASLLAFIIVVALFVLLYRIFMDNFSNGLSIIWVIMLLVFLAAYTVRRFYYVPYFRKQKAQELNLQGTEQDLKQNKELNAAAKVLARKTLAGELSSYFIFFLVIFVFRAFVYEPFKIPSGSMQPTLEIGDYIAVNKHQYRLHDPIWQKTIVRLNPVERGDIVVFKEPRQQKEDWIKRVIGLPGDIVHYDQYNQKFLVISNCQNPRSVAQGLDWTSLTNNSVVGEGCKVNVFTYGQFSANYDYFYLNSYQNQRTETLMTSDGHELSHYTLQNPQPLDYAQANVYRQEGMPVLTWVVPEDKYFMVGDNRDNSEDSRFVGFIPFENIVGKAEFIWFSLKYDNTGNTLTGVNYKRIFTGLYPNILSN</sequence>
<dbReference type="PROSITE" id="PS00761">
    <property type="entry name" value="SPASE_I_3"/>
    <property type="match status" value="1"/>
</dbReference>
<feature type="transmembrane region" description="Helical" evidence="8">
    <location>
        <begin position="117"/>
        <end position="135"/>
    </location>
</feature>
<evidence type="ECO:0000256" key="9">
    <source>
        <dbReference type="RuleBase" id="RU362042"/>
    </source>
</evidence>
<evidence type="ECO:0000256" key="5">
    <source>
        <dbReference type="ARBA" id="ARBA00022670"/>
    </source>
</evidence>
<feature type="domain" description="Peptidase S26" evidence="10">
    <location>
        <begin position="118"/>
        <end position="356"/>
    </location>
</feature>
<evidence type="ECO:0000256" key="7">
    <source>
        <dbReference type="PIRSR" id="PIRSR600223-1"/>
    </source>
</evidence>
<keyword evidence="8" id="KW-0472">Membrane</keyword>
<feature type="transmembrane region" description="Helical" evidence="8">
    <location>
        <begin position="27"/>
        <end position="44"/>
    </location>
</feature>
<dbReference type="AlphaFoldDB" id="A0A3A1YKI5"/>
<gene>
    <name evidence="11" type="ORF">CKF58_04755</name>
</gene>
<dbReference type="InterPro" id="IPR036286">
    <property type="entry name" value="LexA/Signal_pep-like_sf"/>
</dbReference>
<evidence type="ECO:0000313" key="12">
    <source>
        <dbReference type="Proteomes" id="UP000265916"/>
    </source>
</evidence>
<dbReference type="PRINTS" id="PR00727">
    <property type="entry name" value="LEADERPTASE"/>
</dbReference>
<comment type="subcellular location">
    <subcellularLocation>
        <location evidence="9">Membrane</location>
        <topology evidence="9">Multi-pass membrane protein</topology>
    </subcellularLocation>
</comment>
<comment type="similarity">
    <text evidence="2 9">Belongs to the peptidase S26 family.</text>
</comment>
<evidence type="ECO:0000256" key="3">
    <source>
        <dbReference type="ARBA" id="ARBA00013208"/>
    </source>
</evidence>
<evidence type="ECO:0000256" key="4">
    <source>
        <dbReference type="ARBA" id="ARBA00019232"/>
    </source>
</evidence>
<name>A0A3A1YKI5_9GAMM</name>
<keyword evidence="5 8" id="KW-0645">Protease</keyword>
<dbReference type="GO" id="GO:0006465">
    <property type="term" value="P:signal peptide processing"/>
    <property type="evidence" value="ECO:0007669"/>
    <property type="project" value="InterPro"/>
</dbReference>
<dbReference type="SUPFAM" id="SSF51306">
    <property type="entry name" value="LexA/Signal peptidase"/>
    <property type="match status" value="1"/>
</dbReference>
<dbReference type="GO" id="GO:0009003">
    <property type="term" value="F:signal peptidase activity"/>
    <property type="evidence" value="ECO:0007669"/>
    <property type="project" value="UniProtKB-EC"/>
</dbReference>
<dbReference type="Pfam" id="PF10502">
    <property type="entry name" value="Peptidase_S26"/>
    <property type="match status" value="1"/>
</dbReference>
<dbReference type="PROSITE" id="PS00501">
    <property type="entry name" value="SPASE_I_1"/>
    <property type="match status" value="1"/>
</dbReference>
<dbReference type="InterPro" id="IPR019758">
    <property type="entry name" value="Pept_S26A_signal_pept_1_CS"/>
</dbReference>
<dbReference type="GO" id="GO:0016020">
    <property type="term" value="C:membrane"/>
    <property type="evidence" value="ECO:0007669"/>
    <property type="project" value="UniProtKB-SubCell"/>
</dbReference>
<comment type="caution">
    <text evidence="11">The sequence shown here is derived from an EMBL/GenBank/DDBJ whole genome shotgun (WGS) entry which is preliminary data.</text>
</comment>
<dbReference type="GO" id="GO:0004252">
    <property type="term" value="F:serine-type endopeptidase activity"/>
    <property type="evidence" value="ECO:0007669"/>
    <property type="project" value="InterPro"/>
</dbReference>
<dbReference type="PROSITE" id="PS00760">
    <property type="entry name" value="SPASE_I_2"/>
    <property type="match status" value="1"/>
</dbReference>
<dbReference type="InterPro" id="IPR019757">
    <property type="entry name" value="Pept_S26A_signal_pept_1_Lys-AS"/>
</dbReference>
<dbReference type="PANTHER" id="PTHR43390:SF1">
    <property type="entry name" value="CHLOROPLAST PROCESSING PEPTIDASE"/>
    <property type="match status" value="1"/>
</dbReference>
<evidence type="ECO:0000259" key="10">
    <source>
        <dbReference type="Pfam" id="PF10502"/>
    </source>
</evidence>
<proteinExistence type="inferred from homology"/>
<organism evidence="11 12">
    <name type="scientific">Psittacicella hinzii</name>
    <dbReference type="NCBI Taxonomy" id="2028575"/>
    <lineage>
        <taxon>Bacteria</taxon>
        <taxon>Pseudomonadati</taxon>
        <taxon>Pseudomonadota</taxon>
        <taxon>Gammaproteobacteria</taxon>
        <taxon>Pasteurellales</taxon>
        <taxon>Psittacicellaceae</taxon>
        <taxon>Psittacicella</taxon>
    </lineage>
</organism>
<evidence type="ECO:0000256" key="6">
    <source>
        <dbReference type="ARBA" id="ARBA00022801"/>
    </source>
</evidence>
<comment type="catalytic activity">
    <reaction evidence="1 8">
        <text>Cleavage of hydrophobic, N-terminal signal or leader sequences from secreted and periplasmic proteins.</text>
        <dbReference type="EC" id="3.4.21.89"/>
    </reaction>
</comment>
<dbReference type="CDD" id="cd06530">
    <property type="entry name" value="S26_SPase_I"/>
    <property type="match status" value="1"/>
</dbReference>
<feature type="transmembrane region" description="Helical" evidence="8">
    <location>
        <begin position="51"/>
        <end position="69"/>
    </location>
</feature>
<keyword evidence="6 8" id="KW-0378">Hydrolase</keyword>
<accession>A0A3A1YKI5</accession>
<keyword evidence="12" id="KW-1185">Reference proteome</keyword>
<dbReference type="EC" id="3.4.21.89" evidence="3 8"/>
<evidence type="ECO:0000313" key="11">
    <source>
        <dbReference type="EMBL" id="RIY37550.1"/>
    </source>
</evidence>
<dbReference type="NCBIfam" id="TIGR02227">
    <property type="entry name" value="sigpep_I_bact"/>
    <property type="match status" value="2"/>
</dbReference>
<dbReference type="Proteomes" id="UP000265916">
    <property type="component" value="Unassembled WGS sequence"/>
</dbReference>
<dbReference type="EMBL" id="NRJG01000083">
    <property type="protein sequence ID" value="RIY37550.1"/>
    <property type="molecule type" value="Genomic_DNA"/>
</dbReference>
<feature type="active site" evidence="7">
    <location>
        <position position="144"/>
    </location>
</feature>
<dbReference type="InterPro" id="IPR000223">
    <property type="entry name" value="Pept_S26A_signal_pept_1"/>
</dbReference>
<evidence type="ECO:0000256" key="1">
    <source>
        <dbReference type="ARBA" id="ARBA00000677"/>
    </source>
</evidence>
<keyword evidence="8" id="KW-0812">Transmembrane</keyword>